<organism evidence="2 3">
    <name type="scientific">Streptomyces bathyalis</name>
    <dbReference type="NCBI Taxonomy" id="2710756"/>
    <lineage>
        <taxon>Bacteria</taxon>
        <taxon>Bacillati</taxon>
        <taxon>Actinomycetota</taxon>
        <taxon>Actinomycetes</taxon>
        <taxon>Kitasatosporales</taxon>
        <taxon>Streptomycetaceae</taxon>
        <taxon>Streptomyces</taxon>
    </lineage>
</organism>
<protein>
    <submittedName>
        <fullName evidence="2">MarR family transcriptional regulator</fullName>
    </submittedName>
</protein>
<evidence type="ECO:0000313" key="3">
    <source>
        <dbReference type="Proteomes" id="UP000595046"/>
    </source>
</evidence>
<keyword evidence="3" id="KW-1185">Reference proteome</keyword>
<evidence type="ECO:0000259" key="1">
    <source>
        <dbReference type="PROSITE" id="PS50995"/>
    </source>
</evidence>
<accession>A0A7T1WUW7</accession>
<dbReference type="AlphaFoldDB" id="A0A7T1WUW7"/>
<dbReference type="SMART" id="SM00347">
    <property type="entry name" value="HTH_MARR"/>
    <property type="match status" value="1"/>
</dbReference>
<dbReference type="PROSITE" id="PS50995">
    <property type="entry name" value="HTH_MARR_2"/>
    <property type="match status" value="1"/>
</dbReference>
<dbReference type="PANTHER" id="PTHR33164">
    <property type="entry name" value="TRANSCRIPTIONAL REGULATOR, MARR FAMILY"/>
    <property type="match status" value="1"/>
</dbReference>
<reference evidence="3" key="1">
    <citation type="submission" date="2020-02" db="EMBL/GenBank/DDBJ databases">
        <title>Streptomyces sp. ASO4wet.</title>
        <authorList>
            <person name="Risdian C."/>
            <person name="Landwehr W."/>
            <person name="Schupp P."/>
            <person name="Wink J."/>
        </authorList>
    </citation>
    <scope>NUCLEOTIDE SEQUENCE [LARGE SCALE GENOMIC DNA]</scope>
    <source>
        <strain evidence="3">ASO4wet</strain>
    </source>
</reference>
<sequence>MLQEPSKGEPFDVRPDEHLTYLMAKVEHLLERQIDKAVGQVGLTLRQFSALAHIARRPSLSSSDLARALLITPQAVNTLVTRLLAADLIDKAPTPPRQPLVLTLTDAGLDALRRAEPLATAAEAAALECLEPEEVATTGAVLLRLLERLSDSNDEGSR</sequence>
<dbReference type="InterPro" id="IPR000835">
    <property type="entry name" value="HTH_MarR-typ"/>
</dbReference>
<dbReference type="Proteomes" id="UP000595046">
    <property type="component" value="Chromosome"/>
</dbReference>
<dbReference type="KEGG" id="sbat:G4Z16_28140"/>
<dbReference type="GO" id="GO:0003700">
    <property type="term" value="F:DNA-binding transcription factor activity"/>
    <property type="evidence" value="ECO:0007669"/>
    <property type="project" value="InterPro"/>
</dbReference>
<dbReference type="InterPro" id="IPR039422">
    <property type="entry name" value="MarR/SlyA-like"/>
</dbReference>
<evidence type="ECO:0000313" key="2">
    <source>
        <dbReference type="EMBL" id="QPP09642.1"/>
    </source>
</evidence>
<dbReference type="InterPro" id="IPR036388">
    <property type="entry name" value="WH-like_DNA-bd_sf"/>
</dbReference>
<name>A0A7T1WUW7_9ACTN</name>
<dbReference type="PANTHER" id="PTHR33164:SF43">
    <property type="entry name" value="HTH-TYPE TRANSCRIPTIONAL REPRESSOR YETL"/>
    <property type="match status" value="1"/>
</dbReference>
<dbReference type="InterPro" id="IPR036390">
    <property type="entry name" value="WH_DNA-bd_sf"/>
</dbReference>
<proteinExistence type="predicted"/>
<feature type="domain" description="HTH marR-type" evidence="1">
    <location>
        <begin position="16"/>
        <end position="147"/>
    </location>
</feature>
<dbReference type="Gene3D" id="1.10.10.10">
    <property type="entry name" value="Winged helix-like DNA-binding domain superfamily/Winged helix DNA-binding domain"/>
    <property type="match status" value="1"/>
</dbReference>
<gene>
    <name evidence="2" type="ORF">G4Z16_28140</name>
</gene>
<dbReference type="Pfam" id="PF12802">
    <property type="entry name" value="MarR_2"/>
    <property type="match status" value="1"/>
</dbReference>
<dbReference type="EMBL" id="CP048882">
    <property type="protein sequence ID" value="QPP09642.1"/>
    <property type="molecule type" value="Genomic_DNA"/>
</dbReference>
<dbReference type="RefSeq" id="WP_197353411.1">
    <property type="nucleotide sequence ID" value="NZ_CP048882.1"/>
</dbReference>
<dbReference type="GO" id="GO:0006950">
    <property type="term" value="P:response to stress"/>
    <property type="evidence" value="ECO:0007669"/>
    <property type="project" value="TreeGrafter"/>
</dbReference>
<dbReference type="SUPFAM" id="SSF46785">
    <property type="entry name" value="Winged helix' DNA-binding domain"/>
    <property type="match status" value="1"/>
</dbReference>